<dbReference type="Proteomes" id="UP000490980">
    <property type="component" value="Unassembled WGS sequence"/>
</dbReference>
<evidence type="ECO:0000256" key="5">
    <source>
        <dbReference type="ARBA" id="ARBA00022840"/>
    </source>
</evidence>
<sequence>MQIRSSDTLATHVERLLVAAFEAAGLEGRGVRAVPAQRPDLADLQCNAAMALAGAAKRPPREIAEAVATLLREHAEFTSVDIAGPGFINMRLSPALLTAQATRQLADPQAGIAGETPETIVIDFGGPNVAKPLHVGHLRSLVLGESLRRILLAQGHRVIGDVHLGDWGLQMGMLISELSRLWPELTSDGEWTANPPFSMNDLQAIYPRVAAECKADEGRMTEARAATARLQAGNADDMRLWETIRRVSLDAQTTDFHTLDAHFDELNGESLVQPLIPGMVEDLATRGVAKRSEGALIVEVAEESDDSPMPPLLLEKSDGAALYATTDLATILERRDRLHPQRIVYVVDQRQALHFQQVFRGARQAGYADGIELVHVGFGTVNGKDGKPYKTREGGVAKLHELLDEAIERAAGRLDERVDRAELAHAVGVAAVKFADLSTYRTSGYVFDAERMVATEGRTGPYMQYACVRVTSILARADAESAAMGTMDIAEAAERTLVLLCSRFPEAVQSAARRYAPNDLADYAYDLAQAFSRFYAECPVLAASSAEVRASRLSLVALTRHVLGKALDLLGIRVPERM</sequence>
<evidence type="ECO:0000256" key="7">
    <source>
        <dbReference type="ARBA" id="ARBA00023146"/>
    </source>
</evidence>
<evidence type="ECO:0000256" key="8">
    <source>
        <dbReference type="ARBA" id="ARBA00049339"/>
    </source>
</evidence>
<dbReference type="InterPro" id="IPR035684">
    <property type="entry name" value="ArgRS_core"/>
</dbReference>
<comment type="similarity">
    <text evidence="1 9 10">Belongs to the class-I aminoacyl-tRNA synthetase family.</text>
</comment>
<evidence type="ECO:0000259" key="12">
    <source>
        <dbReference type="SMART" id="SM01016"/>
    </source>
</evidence>
<dbReference type="Gene3D" id="3.30.1360.70">
    <property type="entry name" value="Arginyl tRNA synthetase N-terminal domain"/>
    <property type="match status" value="1"/>
</dbReference>
<accession>A0A7X5UE19</accession>
<feature type="short sequence motif" description="'HIGH' region" evidence="9">
    <location>
        <begin position="127"/>
        <end position="137"/>
    </location>
</feature>
<dbReference type="AlphaFoldDB" id="A0A7X5UE19"/>
<comment type="subunit">
    <text evidence="9">Monomer.</text>
</comment>
<evidence type="ECO:0000256" key="1">
    <source>
        <dbReference type="ARBA" id="ARBA00005594"/>
    </source>
</evidence>
<dbReference type="EMBL" id="JAARLZ010000014">
    <property type="protein sequence ID" value="NII08697.1"/>
    <property type="molecule type" value="Genomic_DNA"/>
</dbReference>
<keyword evidence="3 9" id="KW-0436">Ligase</keyword>
<dbReference type="CDD" id="cd07956">
    <property type="entry name" value="Anticodon_Ia_Arg"/>
    <property type="match status" value="1"/>
</dbReference>
<dbReference type="GO" id="GO:0004814">
    <property type="term" value="F:arginine-tRNA ligase activity"/>
    <property type="evidence" value="ECO:0007669"/>
    <property type="project" value="UniProtKB-UniRule"/>
</dbReference>
<dbReference type="Gene3D" id="1.10.730.10">
    <property type="entry name" value="Isoleucyl-tRNA Synthetase, Domain 1"/>
    <property type="match status" value="1"/>
</dbReference>
<evidence type="ECO:0000256" key="9">
    <source>
        <dbReference type="HAMAP-Rule" id="MF_00123"/>
    </source>
</evidence>
<name>A0A7X5UE19_9GAMM</name>
<keyword evidence="7 9" id="KW-0030">Aminoacyl-tRNA synthetase</keyword>
<evidence type="ECO:0000259" key="11">
    <source>
        <dbReference type="SMART" id="SM00836"/>
    </source>
</evidence>
<evidence type="ECO:0000256" key="4">
    <source>
        <dbReference type="ARBA" id="ARBA00022741"/>
    </source>
</evidence>
<dbReference type="InterPro" id="IPR001412">
    <property type="entry name" value="aa-tRNA-synth_I_CS"/>
</dbReference>
<dbReference type="Gene3D" id="3.40.50.620">
    <property type="entry name" value="HUPs"/>
    <property type="match status" value="1"/>
</dbReference>
<evidence type="ECO:0000313" key="14">
    <source>
        <dbReference type="Proteomes" id="UP000490980"/>
    </source>
</evidence>
<dbReference type="NCBIfam" id="TIGR00456">
    <property type="entry name" value="argS"/>
    <property type="match status" value="1"/>
</dbReference>
<dbReference type="Pfam" id="PF00750">
    <property type="entry name" value="tRNA-synt_1d"/>
    <property type="match status" value="1"/>
</dbReference>
<evidence type="ECO:0000256" key="6">
    <source>
        <dbReference type="ARBA" id="ARBA00022917"/>
    </source>
</evidence>
<proteinExistence type="inferred from homology"/>
<dbReference type="CDD" id="cd00671">
    <property type="entry name" value="ArgRS_core"/>
    <property type="match status" value="1"/>
</dbReference>
<dbReference type="PANTHER" id="PTHR11956">
    <property type="entry name" value="ARGINYL-TRNA SYNTHETASE"/>
    <property type="match status" value="1"/>
</dbReference>
<keyword evidence="14" id="KW-1185">Reference proteome</keyword>
<keyword evidence="6 9" id="KW-0648">Protein biosynthesis</keyword>
<comment type="catalytic activity">
    <reaction evidence="8 9">
        <text>tRNA(Arg) + L-arginine + ATP = L-arginyl-tRNA(Arg) + AMP + diphosphate</text>
        <dbReference type="Rhea" id="RHEA:20301"/>
        <dbReference type="Rhea" id="RHEA-COMP:9658"/>
        <dbReference type="Rhea" id="RHEA-COMP:9673"/>
        <dbReference type="ChEBI" id="CHEBI:30616"/>
        <dbReference type="ChEBI" id="CHEBI:32682"/>
        <dbReference type="ChEBI" id="CHEBI:33019"/>
        <dbReference type="ChEBI" id="CHEBI:78442"/>
        <dbReference type="ChEBI" id="CHEBI:78513"/>
        <dbReference type="ChEBI" id="CHEBI:456215"/>
        <dbReference type="EC" id="6.1.1.19"/>
    </reaction>
</comment>
<dbReference type="PROSITE" id="PS00178">
    <property type="entry name" value="AA_TRNA_LIGASE_I"/>
    <property type="match status" value="1"/>
</dbReference>
<comment type="subcellular location">
    <subcellularLocation>
        <location evidence="9">Cytoplasm</location>
    </subcellularLocation>
</comment>
<dbReference type="InterPro" id="IPR014729">
    <property type="entry name" value="Rossmann-like_a/b/a_fold"/>
</dbReference>
<dbReference type="SUPFAM" id="SSF52374">
    <property type="entry name" value="Nucleotidylyl transferase"/>
    <property type="match status" value="1"/>
</dbReference>
<dbReference type="Pfam" id="PF03485">
    <property type="entry name" value="Arg_tRNA_synt_N"/>
    <property type="match status" value="1"/>
</dbReference>
<reference evidence="13 14" key="1">
    <citation type="submission" date="2020-03" db="EMBL/GenBank/DDBJ databases">
        <authorList>
            <person name="Lai Q."/>
        </authorList>
    </citation>
    <scope>NUCLEOTIDE SEQUENCE [LARGE SCALE GENOMIC DNA]</scope>
    <source>
        <strain evidence="13 14">CCUG 25036</strain>
    </source>
</reference>
<dbReference type="SMART" id="SM00836">
    <property type="entry name" value="DALR_1"/>
    <property type="match status" value="1"/>
</dbReference>
<evidence type="ECO:0000256" key="3">
    <source>
        <dbReference type="ARBA" id="ARBA00022598"/>
    </source>
</evidence>
<evidence type="ECO:0000313" key="13">
    <source>
        <dbReference type="EMBL" id="NII08697.1"/>
    </source>
</evidence>
<dbReference type="InterPro" id="IPR005148">
    <property type="entry name" value="Arg-tRNA-synth_N"/>
</dbReference>
<dbReference type="InterPro" id="IPR008909">
    <property type="entry name" value="DALR_anticod-bd"/>
</dbReference>
<feature type="domain" description="Arginyl tRNA synthetase N-terminal" evidence="12">
    <location>
        <begin position="11"/>
        <end position="92"/>
    </location>
</feature>
<dbReference type="InterPro" id="IPR001278">
    <property type="entry name" value="Arg-tRNA-ligase"/>
</dbReference>
<keyword evidence="5 9" id="KW-0067">ATP-binding</keyword>
<dbReference type="RefSeq" id="WP_166952008.1">
    <property type="nucleotide sequence ID" value="NZ_JAARLZ010000014.1"/>
</dbReference>
<dbReference type="HAMAP" id="MF_00123">
    <property type="entry name" value="Arg_tRNA_synth"/>
    <property type="match status" value="1"/>
</dbReference>
<dbReference type="EC" id="6.1.1.19" evidence="9"/>
<evidence type="ECO:0000256" key="2">
    <source>
        <dbReference type="ARBA" id="ARBA00022490"/>
    </source>
</evidence>
<dbReference type="InterPro" id="IPR009080">
    <property type="entry name" value="tRNAsynth_Ia_anticodon-bd"/>
</dbReference>
<evidence type="ECO:0000256" key="10">
    <source>
        <dbReference type="RuleBase" id="RU363038"/>
    </source>
</evidence>
<dbReference type="GO" id="GO:0005737">
    <property type="term" value="C:cytoplasm"/>
    <property type="evidence" value="ECO:0007669"/>
    <property type="project" value="UniProtKB-SubCell"/>
</dbReference>
<dbReference type="PRINTS" id="PR01038">
    <property type="entry name" value="TRNASYNTHARG"/>
</dbReference>
<dbReference type="FunFam" id="3.40.50.620:FF:000116">
    <property type="entry name" value="Arginine--tRNA ligase"/>
    <property type="match status" value="1"/>
</dbReference>
<dbReference type="SMART" id="SM01016">
    <property type="entry name" value="Arg_tRNA_synt_N"/>
    <property type="match status" value="1"/>
</dbReference>
<keyword evidence="4 9" id="KW-0547">Nucleotide-binding</keyword>
<comment type="caution">
    <text evidence="13">The sequence shown here is derived from an EMBL/GenBank/DDBJ whole genome shotgun (WGS) entry which is preliminary data.</text>
</comment>
<dbReference type="InterPro" id="IPR036695">
    <property type="entry name" value="Arg-tRNA-synth_N_sf"/>
</dbReference>
<gene>
    <name evidence="9 13" type="primary">argS</name>
    <name evidence="13" type="ORF">HBF25_20110</name>
</gene>
<dbReference type="SUPFAM" id="SSF55190">
    <property type="entry name" value="Arginyl-tRNA synthetase (ArgRS), N-terminal 'additional' domain"/>
    <property type="match status" value="1"/>
</dbReference>
<organism evidence="13 14">
    <name type="scientific">Luteibacter anthropi</name>
    <dbReference type="NCBI Taxonomy" id="564369"/>
    <lineage>
        <taxon>Bacteria</taxon>
        <taxon>Pseudomonadati</taxon>
        <taxon>Pseudomonadota</taxon>
        <taxon>Gammaproteobacteria</taxon>
        <taxon>Lysobacterales</taxon>
        <taxon>Rhodanobacteraceae</taxon>
        <taxon>Luteibacter</taxon>
    </lineage>
</organism>
<dbReference type="SUPFAM" id="SSF47323">
    <property type="entry name" value="Anticodon-binding domain of a subclass of class I aminoacyl-tRNA synthetases"/>
    <property type="match status" value="1"/>
</dbReference>
<dbReference type="GO" id="GO:0006420">
    <property type="term" value="P:arginyl-tRNA aminoacylation"/>
    <property type="evidence" value="ECO:0007669"/>
    <property type="project" value="UniProtKB-UniRule"/>
</dbReference>
<dbReference type="PANTHER" id="PTHR11956:SF5">
    <property type="entry name" value="ARGININE--TRNA LIGASE, CYTOPLASMIC"/>
    <property type="match status" value="1"/>
</dbReference>
<keyword evidence="2 9" id="KW-0963">Cytoplasm</keyword>
<feature type="domain" description="DALR anticodon binding" evidence="11">
    <location>
        <begin position="463"/>
        <end position="578"/>
    </location>
</feature>
<dbReference type="GO" id="GO:0005524">
    <property type="term" value="F:ATP binding"/>
    <property type="evidence" value="ECO:0007669"/>
    <property type="project" value="UniProtKB-UniRule"/>
</dbReference>
<dbReference type="Pfam" id="PF05746">
    <property type="entry name" value="DALR_1"/>
    <property type="match status" value="1"/>
</dbReference>
<protein>
    <recommendedName>
        <fullName evidence="9">Arginine--tRNA ligase</fullName>
        <ecNumber evidence="9">6.1.1.19</ecNumber>
    </recommendedName>
    <alternativeName>
        <fullName evidence="9">Arginyl-tRNA synthetase</fullName>
        <shortName evidence="9">ArgRS</shortName>
    </alternativeName>
</protein>